<evidence type="ECO:0000313" key="1">
    <source>
        <dbReference type="Proteomes" id="UP000504632"/>
    </source>
</evidence>
<reference evidence="2" key="1">
    <citation type="submission" date="2025-08" db="UniProtKB">
        <authorList>
            <consortium name="RefSeq"/>
        </authorList>
    </citation>
    <scope>IDENTIFICATION</scope>
</reference>
<evidence type="ECO:0000313" key="2">
    <source>
        <dbReference type="RefSeq" id="XP_030642403.1"/>
    </source>
</evidence>
<gene>
    <name evidence="2" type="primary">LOC115822632</name>
</gene>
<dbReference type="Proteomes" id="UP000504632">
    <property type="component" value="Chromosome 10"/>
</dbReference>
<dbReference type="OrthoDB" id="25620at2759"/>
<dbReference type="AlphaFoldDB" id="A0A6J2WDK2"/>
<dbReference type="CDD" id="cd00882">
    <property type="entry name" value="Ras_like_GTPase"/>
    <property type="match status" value="1"/>
</dbReference>
<keyword evidence="1" id="KW-1185">Reference proteome</keyword>
<name>A0A6J2WDK2_CHACN</name>
<protein>
    <submittedName>
        <fullName evidence="2">Interferon-induced protein 44-like</fullName>
    </submittedName>
</protein>
<dbReference type="SUPFAM" id="SSF52540">
    <property type="entry name" value="P-loop containing nucleoside triphosphate hydrolases"/>
    <property type="match status" value="1"/>
</dbReference>
<dbReference type="PANTHER" id="PTHR14241:SF1">
    <property type="entry name" value="INTERFERON-INDUCED PROTEIN 44-RELATED"/>
    <property type="match status" value="1"/>
</dbReference>
<dbReference type="GO" id="GO:0006955">
    <property type="term" value="P:immune response"/>
    <property type="evidence" value="ECO:0007669"/>
    <property type="project" value="TreeGrafter"/>
</dbReference>
<dbReference type="InterPro" id="IPR027417">
    <property type="entry name" value="P-loop_NTPase"/>
</dbReference>
<sequence length="262" mass="29159">MKKALTEFKLSGSVKFVRILLVGPVGAGKSSFINSVNNVFQGRMTCSAFVSTDASGTSFTSAYKTHYTKSGHSKSPFVFSDTMGLEEAESDGVHTNDLIKALQDQVKEGYTFNPVSSLSLKDPGFVNNPDRSKPTCCLVFVLPADKVKLISDKVFEKLKRIRKEATKMEVPQVLLLTRVDKACQLVAKDLKKVYMSKKVKEQMEICHINLGIPMVHIFPVKNYHEEIDTQNDIDVLILKALTQIVHLANDKLDVANEFDDVL</sequence>
<dbReference type="PANTHER" id="PTHR14241">
    <property type="entry name" value="INTERFERON-INDUCED PROTEIN 44"/>
    <property type="match status" value="1"/>
</dbReference>
<dbReference type="RefSeq" id="XP_030642403.1">
    <property type="nucleotide sequence ID" value="XM_030786543.1"/>
</dbReference>
<dbReference type="GeneID" id="115822632"/>
<organism evidence="1 2">
    <name type="scientific">Chanos chanos</name>
    <name type="common">Milkfish</name>
    <name type="synonym">Mugil chanos</name>
    <dbReference type="NCBI Taxonomy" id="29144"/>
    <lineage>
        <taxon>Eukaryota</taxon>
        <taxon>Metazoa</taxon>
        <taxon>Chordata</taxon>
        <taxon>Craniata</taxon>
        <taxon>Vertebrata</taxon>
        <taxon>Euteleostomi</taxon>
        <taxon>Actinopterygii</taxon>
        <taxon>Neopterygii</taxon>
        <taxon>Teleostei</taxon>
        <taxon>Ostariophysi</taxon>
        <taxon>Gonorynchiformes</taxon>
        <taxon>Chanidae</taxon>
        <taxon>Chanos</taxon>
    </lineage>
</organism>
<dbReference type="InParanoid" id="A0A6J2WDK2"/>
<dbReference type="Gene3D" id="3.40.50.300">
    <property type="entry name" value="P-loop containing nucleotide triphosphate hydrolases"/>
    <property type="match status" value="1"/>
</dbReference>
<proteinExistence type="predicted"/>
<accession>A0A6J2WDK2</accession>